<comment type="caution">
    <text evidence="13">The sequence shown here is derived from an EMBL/GenBank/DDBJ whole genome shotgun (WGS) entry which is preliminary data.</text>
</comment>
<feature type="compositionally biased region" description="Basic and acidic residues" evidence="10">
    <location>
        <begin position="566"/>
        <end position="579"/>
    </location>
</feature>
<evidence type="ECO:0000313" key="13">
    <source>
        <dbReference type="EMBL" id="KAJ4439470.1"/>
    </source>
</evidence>
<evidence type="ECO:0000256" key="10">
    <source>
        <dbReference type="SAM" id="MobiDB-lite"/>
    </source>
</evidence>
<evidence type="ECO:0000256" key="6">
    <source>
        <dbReference type="ARBA" id="ARBA00022786"/>
    </source>
</evidence>
<evidence type="ECO:0000313" key="14">
    <source>
        <dbReference type="Proteomes" id="UP001148838"/>
    </source>
</evidence>
<keyword evidence="14" id="KW-1185">Reference proteome</keyword>
<dbReference type="InterPro" id="IPR018200">
    <property type="entry name" value="USP_CS"/>
</dbReference>
<evidence type="ECO:0000256" key="3">
    <source>
        <dbReference type="ARBA" id="ARBA00009085"/>
    </source>
</evidence>
<dbReference type="InterPro" id="IPR001394">
    <property type="entry name" value="Peptidase_C19_UCH"/>
</dbReference>
<proteinExistence type="inferred from homology"/>
<evidence type="ECO:0000259" key="11">
    <source>
        <dbReference type="PROSITE" id="PS50235"/>
    </source>
</evidence>
<evidence type="ECO:0000256" key="7">
    <source>
        <dbReference type="ARBA" id="ARBA00022801"/>
    </source>
</evidence>
<dbReference type="Gene3D" id="3.90.70.10">
    <property type="entry name" value="Cysteine proteinases"/>
    <property type="match status" value="1"/>
</dbReference>
<dbReference type="PROSITE" id="PS50235">
    <property type="entry name" value="USP_3"/>
    <property type="match status" value="1"/>
</dbReference>
<organism evidence="13 14">
    <name type="scientific">Periplaneta americana</name>
    <name type="common">American cockroach</name>
    <name type="synonym">Blatta americana</name>
    <dbReference type="NCBI Taxonomy" id="6978"/>
    <lineage>
        <taxon>Eukaryota</taxon>
        <taxon>Metazoa</taxon>
        <taxon>Ecdysozoa</taxon>
        <taxon>Arthropoda</taxon>
        <taxon>Hexapoda</taxon>
        <taxon>Insecta</taxon>
        <taxon>Pterygota</taxon>
        <taxon>Neoptera</taxon>
        <taxon>Polyneoptera</taxon>
        <taxon>Dictyoptera</taxon>
        <taxon>Blattodea</taxon>
        <taxon>Blattoidea</taxon>
        <taxon>Blattidae</taxon>
        <taxon>Blattinae</taxon>
        <taxon>Periplaneta</taxon>
    </lineage>
</organism>
<keyword evidence="9" id="KW-0539">Nucleus</keyword>
<evidence type="ECO:0000259" key="12">
    <source>
        <dbReference type="PROSITE" id="PS51283"/>
    </source>
</evidence>
<dbReference type="PROSITE" id="PS51283">
    <property type="entry name" value="DUSP"/>
    <property type="match status" value="1"/>
</dbReference>
<dbReference type="PROSITE" id="PS00973">
    <property type="entry name" value="USP_2"/>
    <property type="match status" value="1"/>
</dbReference>
<reference evidence="13 14" key="1">
    <citation type="journal article" date="2022" name="Allergy">
        <title>Genome assembly and annotation of Periplaneta americana reveal a comprehensive cockroach allergen profile.</title>
        <authorList>
            <person name="Wang L."/>
            <person name="Xiong Q."/>
            <person name="Saelim N."/>
            <person name="Wang L."/>
            <person name="Nong W."/>
            <person name="Wan A.T."/>
            <person name="Shi M."/>
            <person name="Liu X."/>
            <person name="Cao Q."/>
            <person name="Hui J.H.L."/>
            <person name="Sookrung N."/>
            <person name="Leung T.F."/>
            <person name="Tungtrongchitr A."/>
            <person name="Tsui S.K.W."/>
        </authorList>
    </citation>
    <scope>NUCLEOTIDE SEQUENCE [LARGE SCALE GENOMIC DNA]</scope>
    <source>
        <strain evidence="13">PWHHKU_190912</strain>
    </source>
</reference>
<dbReference type="SUPFAM" id="SSF143791">
    <property type="entry name" value="DUSP-like"/>
    <property type="match status" value="1"/>
</dbReference>
<dbReference type="SUPFAM" id="SSF54001">
    <property type="entry name" value="Cysteine proteinases"/>
    <property type="match status" value="1"/>
</dbReference>
<dbReference type="InterPro" id="IPR036691">
    <property type="entry name" value="Endo/exonu/phosph_ase_sf"/>
</dbReference>
<accession>A0ABQ8T195</accession>
<keyword evidence="8" id="KW-0788">Thiol protease</keyword>
<feature type="domain" description="USP" evidence="11">
    <location>
        <begin position="1"/>
        <end position="314"/>
    </location>
</feature>
<dbReference type="InterPro" id="IPR038765">
    <property type="entry name" value="Papain-like_cys_pep_sf"/>
</dbReference>
<dbReference type="Pfam" id="PF00443">
    <property type="entry name" value="UCH"/>
    <property type="match status" value="1"/>
</dbReference>
<feature type="domain" description="DUSP" evidence="12">
    <location>
        <begin position="614"/>
        <end position="705"/>
    </location>
</feature>
<name>A0ABQ8T195_PERAM</name>
<dbReference type="PANTHER" id="PTHR24006">
    <property type="entry name" value="UBIQUITIN CARBOXYL-TERMINAL HYDROLASE"/>
    <property type="match status" value="1"/>
</dbReference>
<dbReference type="EC" id="3.4.19.12" evidence="4"/>
<evidence type="ECO:0000256" key="1">
    <source>
        <dbReference type="ARBA" id="ARBA00000707"/>
    </source>
</evidence>
<evidence type="ECO:0000256" key="5">
    <source>
        <dbReference type="ARBA" id="ARBA00022670"/>
    </source>
</evidence>
<evidence type="ECO:0000256" key="2">
    <source>
        <dbReference type="ARBA" id="ARBA00004123"/>
    </source>
</evidence>
<sequence length="1029" mass="118184">MACLCEGGNEPTGSLKASKHAVYSWSPEEDPQEMANLIQKRDEGQEYSPESSIGHLQLLFALLQFGKRRYVDPTSFILSLGLDTTTQQDAQEFSKLFISMLEERLSHQSSPLVKNIINDQFCGKYSYVTKCQQCGTESARPSMFYELELNIAGHKTLADCLEEFLKEERLEGADRYHCAVCMDKQDATRSITLERLPPVLNLQLMRFVFDRQKGCKKKLSSYLQFPENLDMSMYLQKPNGSLLYVLSAVLIHCGHSANSGHYVEYAIRKVQDNTEGLELNGLHQLLVYADDVNMLGENPQTIRENAEILVEASKAIGLEVNAEKTKYMIMSRGQNIVRNGTIKIGDLSFEEVEKFKYLGAPVTNINDTREEIKRRINMGNACYYSVEKLLSSSLLSKNLKVRIYKTVILPVVLYGCETWTLTLREEQRLRVFENKVLRRVHFQKYTIESQMVFVLLSDKFSVFYKNKLLSALRTLEPSMQNIERELILKLTFAHICDSTTSTWYKFNDEAVEKMEGKKLKLGADEDGDDGNKKVKLQRVPKGFLTSNSAYMLVYTKSSQPDQQNNSDRKSSETADKSGDEWVLPERLSNLVKTEDRKFEDWVQEMNETKAVTVESGKARQQEMSNLYNMLPATEGVPFEFILSDWLAKWLTSDDVKPIDNSKIVCPHGKLDPSSVPQTKCITSVAGDLLFAKYGGGPRLPGNSSMCLPCVKHRCKVIRLKNQTAEDMKKVISLLKAKLDRWCDIIVINAYAPTEEKDDHIKDSFYEELEHTFDQLPRYHMKILLGHFNSKVGQEDIFRPTIGKESLHATISDNGVRLVNFATSKNLIVKSTTFPHKDIHKYTWTSPDGLTHNQIDHILIDKRRHTSIVDIRTFRGADCNSDHYLVIGELRERLPVAKRVEQQVNITKFNILKLKDEEAKQNYQVEISNRFATLESSDEVEKELDVNSVWENIRDSIKIAAEQSIDYYELTKKKPWFDEDCCMVVEIRKQAKLKFLQDPVEEKRDNYFNERQEASRTLRNKKRLLEGKTE</sequence>
<dbReference type="SUPFAM" id="SSF56219">
    <property type="entry name" value="DNase I-like"/>
    <property type="match status" value="1"/>
</dbReference>
<protein>
    <recommendedName>
        <fullName evidence="4">ubiquitinyl hydrolase 1</fullName>
        <ecNumber evidence="4">3.4.19.12</ecNumber>
    </recommendedName>
</protein>
<keyword evidence="5" id="KW-0645">Protease</keyword>
<evidence type="ECO:0000256" key="4">
    <source>
        <dbReference type="ARBA" id="ARBA00012759"/>
    </source>
</evidence>
<dbReference type="InterPro" id="IPR028889">
    <property type="entry name" value="USP"/>
</dbReference>
<dbReference type="InterPro" id="IPR050164">
    <property type="entry name" value="Peptidase_C19"/>
</dbReference>
<gene>
    <name evidence="13" type="ORF">ANN_07594</name>
</gene>
<feature type="compositionally biased region" description="Polar residues" evidence="10">
    <location>
        <begin position="556"/>
        <end position="565"/>
    </location>
</feature>
<dbReference type="Proteomes" id="UP001148838">
    <property type="component" value="Unassembled WGS sequence"/>
</dbReference>
<dbReference type="Gene3D" id="3.60.10.10">
    <property type="entry name" value="Endonuclease/exonuclease/phosphatase"/>
    <property type="match status" value="1"/>
</dbReference>
<keyword evidence="6" id="KW-0833">Ubl conjugation pathway</keyword>
<dbReference type="PANTHER" id="PTHR24006:SF722">
    <property type="entry name" value="UBIQUITIN CARBOXYL-TERMINAL HYDROLASE 48"/>
    <property type="match status" value="1"/>
</dbReference>
<comment type="subcellular location">
    <subcellularLocation>
        <location evidence="2">Nucleus</location>
    </subcellularLocation>
</comment>
<dbReference type="InterPro" id="IPR006615">
    <property type="entry name" value="Pept_C19_DUSP"/>
</dbReference>
<dbReference type="InterPro" id="IPR035927">
    <property type="entry name" value="DUSP-like_sf"/>
</dbReference>
<keyword evidence="7" id="KW-0378">Hydrolase</keyword>
<dbReference type="EMBL" id="JAJSOF020000017">
    <property type="protein sequence ID" value="KAJ4439470.1"/>
    <property type="molecule type" value="Genomic_DNA"/>
</dbReference>
<evidence type="ECO:0000256" key="8">
    <source>
        <dbReference type="ARBA" id="ARBA00022807"/>
    </source>
</evidence>
<comment type="similarity">
    <text evidence="3">Belongs to the peptidase C19 family.</text>
</comment>
<evidence type="ECO:0000256" key="9">
    <source>
        <dbReference type="ARBA" id="ARBA00023242"/>
    </source>
</evidence>
<feature type="region of interest" description="Disordered" evidence="10">
    <location>
        <begin position="556"/>
        <end position="579"/>
    </location>
</feature>
<comment type="catalytic activity">
    <reaction evidence="1">
        <text>Thiol-dependent hydrolysis of ester, thioester, amide, peptide and isopeptide bonds formed by the C-terminal Gly of ubiquitin (a 76-residue protein attached to proteins as an intracellular targeting signal).</text>
        <dbReference type="EC" id="3.4.19.12"/>
    </reaction>
</comment>